<evidence type="ECO:0000313" key="2">
    <source>
        <dbReference type="Proteomes" id="UP000198771"/>
    </source>
</evidence>
<dbReference type="Proteomes" id="UP000198771">
    <property type="component" value="Unassembled WGS sequence"/>
</dbReference>
<evidence type="ECO:0008006" key="3">
    <source>
        <dbReference type="Google" id="ProtNLM"/>
    </source>
</evidence>
<sequence>MQTTTIRISTNSHVLLKQIAKDEAEPMQAVLERLLRKYRAEQLLQRTNEAFAELRGNPEGWADEQQEREIWGKTLADDLQDDMETK</sequence>
<gene>
    <name evidence="1" type="ORF">SAMN05660653_02185</name>
</gene>
<proteinExistence type="predicted"/>
<dbReference type="RefSeq" id="WP_092121390.1">
    <property type="nucleotide sequence ID" value="NZ_FMXO01000012.1"/>
</dbReference>
<protein>
    <recommendedName>
        <fullName evidence="3">Toxin-antitoxin system protein</fullName>
    </recommendedName>
</protein>
<keyword evidence="2" id="KW-1185">Reference proteome</keyword>
<organism evidence="1 2">
    <name type="scientific">Desulfonatronum thiosulfatophilum</name>
    <dbReference type="NCBI Taxonomy" id="617002"/>
    <lineage>
        <taxon>Bacteria</taxon>
        <taxon>Pseudomonadati</taxon>
        <taxon>Thermodesulfobacteriota</taxon>
        <taxon>Desulfovibrionia</taxon>
        <taxon>Desulfovibrionales</taxon>
        <taxon>Desulfonatronaceae</taxon>
        <taxon>Desulfonatronum</taxon>
    </lineage>
</organism>
<dbReference type="OrthoDB" id="3537798at2"/>
<dbReference type="STRING" id="617002.SAMN05660653_02185"/>
<reference evidence="1 2" key="1">
    <citation type="submission" date="2016-10" db="EMBL/GenBank/DDBJ databases">
        <authorList>
            <person name="de Groot N.N."/>
        </authorList>
    </citation>
    <scope>NUCLEOTIDE SEQUENCE [LARGE SCALE GENOMIC DNA]</scope>
    <source>
        <strain evidence="1 2">ASO4-2</strain>
    </source>
</reference>
<dbReference type="EMBL" id="FMXO01000012">
    <property type="protein sequence ID" value="SDB45102.1"/>
    <property type="molecule type" value="Genomic_DNA"/>
</dbReference>
<name>A0A1G6DIY4_9BACT</name>
<dbReference type="AlphaFoldDB" id="A0A1G6DIY4"/>
<accession>A0A1G6DIY4</accession>
<evidence type="ECO:0000313" key="1">
    <source>
        <dbReference type="EMBL" id="SDB45102.1"/>
    </source>
</evidence>